<sequence length="57" mass="5923">MVIDIRRGITKLGVAALGVAAAEPPGSRVPEPLWACEAAADSSPRAITPATRVNLRE</sequence>
<reference evidence="1" key="2">
    <citation type="submission" date="2020-09" db="EMBL/GenBank/DDBJ databases">
        <authorList>
            <person name="Sun Q."/>
            <person name="Kim S."/>
        </authorList>
    </citation>
    <scope>NUCLEOTIDE SEQUENCE</scope>
    <source>
        <strain evidence="1">KCTC 42651</strain>
    </source>
</reference>
<name>A0A918XPI5_9PROT</name>
<comment type="caution">
    <text evidence="1">The sequence shown here is derived from an EMBL/GenBank/DDBJ whole genome shotgun (WGS) entry which is preliminary data.</text>
</comment>
<proteinExistence type="predicted"/>
<dbReference type="EMBL" id="BMZS01000001">
    <property type="protein sequence ID" value="GHD40840.1"/>
    <property type="molecule type" value="Genomic_DNA"/>
</dbReference>
<keyword evidence="2" id="KW-1185">Reference proteome</keyword>
<evidence type="ECO:0000313" key="2">
    <source>
        <dbReference type="Proteomes" id="UP000630353"/>
    </source>
</evidence>
<evidence type="ECO:0000313" key="1">
    <source>
        <dbReference type="EMBL" id="GHD40840.1"/>
    </source>
</evidence>
<reference evidence="1" key="1">
    <citation type="journal article" date="2014" name="Int. J. Syst. Evol. Microbiol.">
        <title>Complete genome sequence of Corynebacterium casei LMG S-19264T (=DSM 44701T), isolated from a smear-ripened cheese.</title>
        <authorList>
            <consortium name="US DOE Joint Genome Institute (JGI-PGF)"/>
            <person name="Walter F."/>
            <person name="Albersmeier A."/>
            <person name="Kalinowski J."/>
            <person name="Ruckert C."/>
        </authorList>
    </citation>
    <scope>NUCLEOTIDE SEQUENCE</scope>
    <source>
        <strain evidence="1">KCTC 42651</strain>
    </source>
</reference>
<dbReference type="Proteomes" id="UP000630353">
    <property type="component" value="Unassembled WGS sequence"/>
</dbReference>
<gene>
    <name evidence="1" type="ORF">GCM10017083_04500</name>
</gene>
<organism evidence="1 2">
    <name type="scientific">Thalassobaculum fulvum</name>
    <dbReference type="NCBI Taxonomy" id="1633335"/>
    <lineage>
        <taxon>Bacteria</taxon>
        <taxon>Pseudomonadati</taxon>
        <taxon>Pseudomonadota</taxon>
        <taxon>Alphaproteobacteria</taxon>
        <taxon>Rhodospirillales</taxon>
        <taxon>Thalassobaculaceae</taxon>
        <taxon>Thalassobaculum</taxon>
    </lineage>
</organism>
<accession>A0A918XPI5</accession>
<protein>
    <submittedName>
        <fullName evidence="1">Uncharacterized protein</fullName>
    </submittedName>
</protein>
<dbReference type="AlphaFoldDB" id="A0A918XPI5"/>